<dbReference type="AlphaFoldDB" id="A0A3S0A0Y3"/>
<comment type="caution">
    <text evidence="1">The sequence shown here is derived from an EMBL/GenBank/DDBJ whole genome shotgun (WGS) entry which is preliminary data.</text>
</comment>
<evidence type="ECO:0008006" key="3">
    <source>
        <dbReference type="Google" id="ProtNLM"/>
    </source>
</evidence>
<reference evidence="1 2" key="1">
    <citation type="submission" date="2018-12" db="EMBL/GenBank/DDBJ databases">
        <title>Bacillus ochoae sp. nov., Paenibacillus whitsoniae sp. nov., Paenibacillus spiritus sp. nov. Isolated from the Mars Exploration Rover during spacecraft assembly.</title>
        <authorList>
            <person name="Seuylemezian A."/>
            <person name="Vaishampayan P."/>
        </authorList>
    </citation>
    <scope>NUCLEOTIDE SEQUENCE [LARGE SCALE GENOMIC DNA]</scope>
    <source>
        <strain evidence="1 2">MER 54</strain>
    </source>
</reference>
<dbReference type="Proteomes" id="UP000276128">
    <property type="component" value="Unassembled WGS sequence"/>
</dbReference>
<protein>
    <recommendedName>
        <fullName evidence="3">DUF2577 domain-containing protein</fullName>
    </recommendedName>
</protein>
<dbReference type="RefSeq" id="WP_126143957.1">
    <property type="nucleotide sequence ID" value="NZ_RXHU01000082.1"/>
</dbReference>
<keyword evidence="2" id="KW-1185">Reference proteome</keyword>
<evidence type="ECO:0000313" key="2">
    <source>
        <dbReference type="Proteomes" id="UP000276128"/>
    </source>
</evidence>
<accession>A0A3S0A0Y3</accession>
<gene>
    <name evidence="1" type="ORF">EJQ19_25005</name>
</gene>
<sequence length="90" mass="9894">MMNDAAWLVKFIRDQTKQLVPQVFSMGTVVSPDPFQVKLHEVVVGAPFLLVDQRILQDAQSEAPTIQPGDTVVILHINDKLVVISKAVSA</sequence>
<proteinExistence type="predicted"/>
<organism evidence="1 2">
    <name type="scientific">Paenibacillus whitsoniae</name>
    <dbReference type="NCBI Taxonomy" id="2496558"/>
    <lineage>
        <taxon>Bacteria</taxon>
        <taxon>Bacillati</taxon>
        <taxon>Bacillota</taxon>
        <taxon>Bacilli</taxon>
        <taxon>Bacillales</taxon>
        <taxon>Paenibacillaceae</taxon>
        <taxon>Paenibacillus</taxon>
    </lineage>
</organism>
<dbReference type="OrthoDB" id="1908948at2"/>
<dbReference type="EMBL" id="RXHU01000082">
    <property type="protein sequence ID" value="RTE05485.1"/>
    <property type="molecule type" value="Genomic_DNA"/>
</dbReference>
<name>A0A3S0A0Y3_9BACL</name>
<evidence type="ECO:0000313" key="1">
    <source>
        <dbReference type="EMBL" id="RTE05485.1"/>
    </source>
</evidence>